<dbReference type="AlphaFoldDB" id="A0A8S1RSQ9"/>
<proteinExistence type="predicted"/>
<dbReference type="EMBL" id="CAJJDP010000001">
    <property type="protein sequence ID" value="CAD8131961.1"/>
    <property type="molecule type" value="Genomic_DNA"/>
</dbReference>
<feature type="coiled-coil region" evidence="1">
    <location>
        <begin position="453"/>
        <end position="494"/>
    </location>
</feature>
<sequence length="662" mass="79257">MNQQKDKQQKPECSPISEQNDFQDTTQKRDFPELNQLYREKEDLIKWLLDQLQIAQRLCTQIVTIKNKDQIQDFQELKRILDESLEKAKNQGYSQETSVNPFDSPPKFICDKEIIDSDIKTKSQHKLINNPSDTKFISNTNNHEIKFGHRDNQQKIYQNTNAYNQTLQQSKANQQEDFSQENGYEEFGSSCHFINSSYELRAKESFMRLKQNQLKLSQEYLNLQREFKIYKEASKQFIQNDVKKLIQQFKIQISNQVRSQPEICNYEPQSQETTLHLNRQIESQTNHNIYNLMFSKYKETLLQLRIQFESLKQGLINENQKLKLEVEKQIEKFKEKLQSIFKQNQSNITKIKDLSDNLSIKHKENEDLKKSVINIKKELDVERQNNQELQNRFQEQANEAQLEQFNDSNVYSLLRKFEQNQRAVCQNGNEAFEKLQMMEELNQSVTQIKKAVMKDYETQIDNQGQEIKKQEMVIKNLQMEKKQLEENIRQNNLQGILNATLQKVSDQEKKNYELSIEISKKANQITFLKEQIQTLHDFVQGKQNEIRKQLMEECENIMKLQLEGCYTLQQQSILFSFLGLKIFRQYIISENSNRTQIDLTMEKLNQFNLTWQKKENQKLKESQEIERYYKDYYNQLKDIYEETLQQFKRLLKEIQDRRIKAQ</sequence>
<feature type="compositionally biased region" description="Basic and acidic residues" evidence="2">
    <location>
        <begin position="1"/>
        <end position="10"/>
    </location>
</feature>
<evidence type="ECO:0000256" key="2">
    <source>
        <dbReference type="SAM" id="MobiDB-lite"/>
    </source>
</evidence>
<gene>
    <name evidence="3" type="ORF">POCTA_138.1.T0030192</name>
</gene>
<reference evidence="3" key="1">
    <citation type="submission" date="2021-01" db="EMBL/GenBank/DDBJ databases">
        <authorList>
            <consortium name="Genoscope - CEA"/>
            <person name="William W."/>
        </authorList>
    </citation>
    <scope>NUCLEOTIDE SEQUENCE</scope>
</reference>
<accession>A0A8S1RSQ9</accession>
<organism evidence="3 4">
    <name type="scientific">Paramecium octaurelia</name>
    <dbReference type="NCBI Taxonomy" id="43137"/>
    <lineage>
        <taxon>Eukaryota</taxon>
        <taxon>Sar</taxon>
        <taxon>Alveolata</taxon>
        <taxon>Ciliophora</taxon>
        <taxon>Intramacronucleata</taxon>
        <taxon>Oligohymenophorea</taxon>
        <taxon>Peniculida</taxon>
        <taxon>Parameciidae</taxon>
        <taxon>Paramecium</taxon>
    </lineage>
</organism>
<feature type="compositionally biased region" description="Polar residues" evidence="2">
    <location>
        <begin position="16"/>
        <end position="25"/>
    </location>
</feature>
<dbReference type="Proteomes" id="UP000683925">
    <property type="component" value="Unassembled WGS sequence"/>
</dbReference>
<keyword evidence="4" id="KW-1185">Reference proteome</keyword>
<comment type="caution">
    <text evidence="3">The sequence shown here is derived from an EMBL/GenBank/DDBJ whole genome shotgun (WGS) entry which is preliminary data.</text>
</comment>
<feature type="coiled-coil region" evidence="1">
    <location>
        <begin position="312"/>
        <end position="403"/>
    </location>
</feature>
<keyword evidence="1" id="KW-0175">Coiled coil</keyword>
<protein>
    <submittedName>
        <fullName evidence="3">Uncharacterized protein</fullName>
    </submittedName>
</protein>
<name>A0A8S1RSQ9_PAROT</name>
<dbReference type="OMA" id="CHFINSS"/>
<feature type="region of interest" description="Disordered" evidence="2">
    <location>
        <begin position="1"/>
        <end position="28"/>
    </location>
</feature>
<evidence type="ECO:0000313" key="4">
    <source>
        <dbReference type="Proteomes" id="UP000683925"/>
    </source>
</evidence>
<evidence type="ECO:0000256" key="1">
    <source>
        <dbReference type="SAM" id="Coils"/>
    </source>
</evidence>
<dbReference type="OrthoDB" id="302234at2759"/>
<evidence type="ECO:0000313" key="3">
    <source>
        <dbReference type="EMBL" id="CAD8131961.1"/>
    </source>
</evidence>